<dbReference type="Proteomes" id="UP000321331">
    <property type="component" value="Unassembled WGS sequence"/>
</dbReference>
<dbReference type="AlphaFoldDB" id="A0A5C6T930"/>
<proteinExistence type="predicted"/>
<organism evidence="1 2">
    <name type="scientific">Fusarium oxysporum f. sp. cubense</name>
    <dbReference type="NCBI Taxonomy" id="61366"/>
    <lineage>
        <taxon>Eukaryota</taxon>
        <taxon>Fungi</taxon>
        <taxon>Dikarya</taxon>
        <taxon>Ascomycota</taxon>
        <taxon>Pezizomycotina</taxon>
        <taxon>Sordariomycetes</taxon>
        <taxon>Hypocreomycetidae</taxon>
        <taxon>Hypocreales</taxon>
        <taxon>Nectriaceae</taxon>
        <taxon>Fusarium</taxon>
        <taxon>Fusarium oxysporum species complex</taxon>
    </lineage>
</organism>
<dbReference type="PANTHER" id="PTHR34714:SF2">
    <property type="entry name" value="EGF-LIKE DOMAIN-CONTAINING PROTEIN"/>
    <property type="match status" value="1"/>
</dbReference>
<dbReference type="PANTHER" id="PTHR34714">
    <property type="entry name" value="EGF-LIKE DOMAIN-CONTAINING PROTEIN"/>
    <property type="match status" value="1"/>
</dbReference>
<sequence length="836" mass="92327">MDIELAVETSLKPLTLGEKALGKSLLSSQRVHGSSDEKGTVWLRAPKLVLAEALKTARDLGSQKKISLKFVHIFCDTLIIQEGDKINGDSINSPGYVTDGTFTIQIYARKLIAPVAGDKPSLRVDMTSTCVLVLWVPDAPSSFELDISVKSQPGATRMKVKIDPLKFGVSYVCSPTGEMSVTQRDPPKTALAYVNYLELINDDGTLQDQGYATDELPRLLQMQILVAQVHAETDRQFAIDLLNYVIIASGSAVSYQLHYQAVGLRNNLALGRDIGQASSVNVYASKQVLKARLTAALAFENAYRDYLSDSGTKKQQVSAGLDLLAKSNDALETYKFIIGIRQREYEMALHSNDVAKANFEKNNNDLASKIKAFEAGVEKYKKDQQKEATKSILKGVFSVVLAVGATIATAGAAAPSIVAAGAGVVSSVEKAATLIQKLKAVYEKLKAIFDKIKPVIEKLGEIVETSKKMIEMINKLKQDGSNVDSAKTLRPGKDSAEVSDVGIAEWERFNITVLDMQDFLREYEIEGKREYFMSLKTLVISGECYIKTQANLVQKGDDLAILSFQTNMEDKNQQRLAAMNYKSVTDEKILDLLKRAMFDRILALRTFVYQDFQTYSTAYNYHSLSKGSLLRLSPVKPVVDYLEDAAVIQGAVVAYGSRVLVQSRTFRFAGLCGYATKEDLAAAFTQNGSVEYMIDPQDAQWRGFSRIRMSSARCYLDGVSLPTGQALKIQLKTSGRFFDRDCLQEKSSNLLVPVRSFVGDARTLLFEYNPTSKNIITDGLWGQERDYTKHTPMTSWNISIIGYPGINNDASAVQVDFSDFSGITLEFTCDVVWTGY</sequence>
<evidence type="ECO:0000313" key="1">
    <source>
        <dbReference type="EMBL" id="TXC07206.1"/>
    </source>
</evidence>
<reference evidence="1 2" key="1">
    <citation type="submission" date="2019-07" db="EMBL/GenBank/DDBJ databases">
        <title>The First High-Quality Draft Genome Sequence of the Causal Agent of the Current Panama Disease Epidemic.</title>
        <authorList>
            <person name="Warmington R.J."/>
            <person name="Kay W."/>
            <person name="Jeffries A."/>
            <person name="Bebber D."/>
            <person name="Moore K."/>
            <person name="Studholme D.J."/>
        </authorList>
    </citation>
    <scope>NUCLEOTIDE SEQUENCE [LARGE SCALE GENOMIC DNA]</scope>
    <source>
        <strain evidence="1 2">TR4</strain>
    </source>
</reference>
<name>A0A5C6T930_FUSOC</name>
<gene>
    <name evidence="1" type="ORF">FocTR4_00004201</name>
</gene>
<protein>
    <submittedName>
        <fullName evidence="1">Uncharacterized protein</fullName>
    </submittedName>
</protein>
<dbReference type="EMBL" id="VMNF01000005">
    <property type="protein sequence ID" value="TXC07206.1"/>
    <property type="molecule type" value="Genomic_DNA"/>
</dbReference>
<accession>A0A5C6T930</accession>
<evidence type="ECO:0000313" key="2">
    <source>
        <dbReference type="Proteomes" id="UP000321331"/>
    </source>
</evidence>
<comment type="caution">
    <text evidence="1">The sequence shown here is derived from an EMBL/GenBank/DDBJ whole genome shotgun (WGS) entry which is preliminary data.</text>
</comment>